<dbReference type="RefSeq" id="WP_204654119.1">
    <property type="nucleotide sequence ID" value="NZ_JAFBFD010000020.1"/>
</dbReference>
<dbReference type="Gene3D" id="3.40.630.10">
    <property type="entry name" value="Zn peptidases"/>
    <property type="match status" value="1"/>
</dbReference>
<keyword evidence="5 9" id="KW-0378">Hydrolase</keyword>
<comment type="cofactor">
    <cofactor evidence="1">
        <name>Zn(2+)</name>
        <dbReference type="ChEBI" id="CHEBI:29105"/>
    </cofactor>
</comment>
<keyword evidence="6" id="KW-0862">Zinc</keyword>
<evidence type="ECO:0000256" key="5">
    <source>
        <dbReference type="ARBA" id="ARBA00022801"/>
    </source>
</evidence>
<keyword evidence="4" id="KW-0479">Metal-binding</keyword>
<organism evidence="9 10">
    <name type="scientific">Enterococcus lemanii</name>
    <dbReference type="NCBI Taxonomy" id="1159752"/>
    <lineage>
        <taxon>Bacteria</taxon>
        <taxon>Bacillati</taxon>
        <taxon>Bacillota</taxon>
        <taxon>Bacilli</taxon>
        <taxon>Lactobacillales</taxon>
        <taxon>Enterococcaceae</taxon>
        <taxon>Enterococcus</taxon>
    </lineage>
</organism>
<gene>
    <name evidence="9" type="ORF">ACFO5I_03660</name>
</gene>
<dbReference type="GO" id="GO:0016805">
    <property type="term" value="F:dipeptidase activity"/>
    <property type="evidence" value="ECO:0007669"/>
    <property type="project" value="UniProtKB-KW"/>
</dbReference>
<dbReference type="Proteomes" id="UP001595969">
    <property type="component" value="Unassembled WGS sequence"/>
</dbReference>
<dbReference type="EMBL" id="JBHSGS010000018">
    <property type="protein sequence ID" value="MFC4718841.1"/>
    <property type="molecule type" value="Genomic_DNA"/>
</dbReference>
<proteinExistence type="inferred from homology"/>
<dbReference type="Gene3D" id="3.30.70.360">
    <property type="match status" value="2"/>
</dbReference>
<evidence type="ECO:0000256" key="2">
    <source>
        <dbReference type="ARBA" id="ARBA00006247"/>
    </source>
</evidence>
<evidence type="ECO:0000256" key="8">
    <source>
        <dbReference type="ARBA" id="ARBA00023049"/>
    </source>
</evidence>
<evidence type="ECO:0000313" key="9">
    <source>
        <dbReference type="EMBL" id="MFC4718841.1"/>
    </source>
</evidence>
<dbReference type="NCBIfam" id="TIGR01887">
    <property type="entry name" value="dipeptidaselike"/>
    <property type="match status" value="1"/>
</dbReference>
<sequence>MPTIETRILLLLEKWLAFQSYPTSGTNDQQAILDFTLEHCLKAGFLVKKVNDLVGWAQIGEQGPLIGFPVHLDVVPPGEGWTVPPFQLTQDQDFYYGRGIYDNKGPAAMMLLLIQELEAMIKDQGVRVRLIFGTQEETGMACIQEYVRQEEMPVYGFVPDALFPAVLGEKGRLHLRLTKKEAIPWLTNFSSGEQVNSVPDQAKMLVDHKANLSRFNFSQVEESGQNHFLAWGLPAHGSKPTAGVNAAYRLLKSIPEYQLSEGIQQILQLDTPDMNGQKIGLSVPDERFGDTTINLGITNYENSQWTIELDVRFGTGLTKEAVVHTIQQAFYNWTLETINEKPCHLVEQNNLIHQLINNFHQFYPEEELTPVYMGGGTYASYFPGFISYGPKLANVRTFAHGKDERMNKTVFQQTIKIYREALKILVFAAKEKKT</sequence>
<dbReference type="SUPFAM" id="SSF53187">
    <property type="entry name" value="Zn-dependent exopeptidases"/>
    <property type="match status" value="1"/>
</dbReference>
<keyword evidence="8" id="KW-0482">Metalloprotease</keyword>
<evidence type="ECO:0000256" key="6">
    <source>
        <dbReference type="ARBA" id="ARBA00022833"/>
    </source>
</evidence>
<reference evidence="10" key="1">
    <citation type="journal article" date="2019" name="Int. J. Syst. Evol. Microbiol.">
        <title>The Global Catalogue of Microorganisms (GCM) 10K type strain sequencing project: providing services to taxonomists for standard genome sequencing and annotation.</title>
        <authorList>
            <consortium name="The Broad Institute Genomics Platform"/>
            <consortium name="The Broad Institute Genome Sequencing Center for Infectious Disease"/>
            <person name="Wu L."/>
            <person name="Ma J."/>
        </authorList>
    </citation>
    <scope>NUCLEOTIDE SEQUENCE [LARGE SCALE GENOMIC DNA]</scope>
    <source>
        <strain evidence="10">CGMCC 1.19032</strain>
    </source>
</reference>
<evidence type="ECO:0000256" key="3">
    <source>
        <dbReference type="ARBA" id="ARBA00022670"/>
    </source>
</evidence>
<evidence type="ECO:0000256" key="1">
    <source>
        <dbReference type="ARBA" id="ARBA00001947"/>
    </source>
</evidence>
<comment type="caution">
    <text evidence="9">The sequence shown here is derived from an EMBL/GenBank/DDBJ whole genome shotgun (WGS) entry which is preliminary data.</text>
</comment>
<dbReference type="InterPro" id="IPR010964">
    <property type="entry name" value="M20A_pepV-rel"/>
</dbReference>
<keyword evidence="10" id="KW-1185">Reference proteome</keyword>
<dbReference type="InterPro" id="IPR002933">
    <property type="entry name" value="Peptidase_M20"/>
</dbReference>
<dbReference type="InterPro" id="IPR036264">
    <property type="entry name" value="Bact_exopeptidase_dim_dom"/>
</dbReference>
<dbReference type="SUPFAM" id="SSF55031">
    <property type="entry name" value="Bacterial exopeptidase dimerisation domain"/>
    <property type="match status" value="1"/>
</dbReference>
<evidence type="ECO:0000256" key="7">
    <source>
        <dbReference type="ARBA" id="ARBA00022997"/>
    </source>
</evidence>
<accession>A0ABV9MUK8</accession>
<comment type="similarity">
    <text evidence="2">Belongs to the peptidase M20A family.</text>
</comment>
<dbReference type="EC" id="3.4.13.-" evidence="9"/>
<keyword evidence="7 9" id="KW-0224">Dipeptidase</keyword>
<name>A0ABV9MUK8_9ENTE</name>
<keyword evidence="3" id="KW-0645">Protease</keyword>
<evidence type="ECO:0000256" key="4">
    <source>
        <dbReference type="ARBA" id="ARBA00022723"/>
    </source>
</evidence>
<dbReference type="PANTHER" id="PTHR43808">
    <property type="entry name" value="ACETYLORNITHINE DEACETYLASE"/>
    <property type="match status" value="1"/>
</dbReference>
<dbReference type="PANTHER" id="PTHR43808:SF31">
    <property type="entry name" value="N-ACETYL-L-CITRULLINE DEACETYLASE"/>
    <property type="match status" value="1"/>
</dbReference>
<dbReference type="InterPro" id="IPR050072">
    <property type="entry name" value="Peptidase_M20A"/>
</dbReference>
<dbReference type="Pfam" id="PF01546">
    <property type="entry name" value="Peptidase_M20"/>
    <property type="match status" value="1"/>
</dbReference>
<protein>
    <submittedName>
        <fullName evidence="9">Sapep family Mn(2+)-dependent dipeptidase</fullName>
        <ecNumber evidence="9">3.4.13.-</ecNumber>
    </submittedName>
</protein>
<evidence type="ECO:0000313" key="10">
    <source>
        <dbReference type="Proteomes" id="UP001595969"/>
    </source>
</evidence>